<reference evidence="2" key="2">
    <citation type="journal article" date="2021" name="Microbiome">
        <title>Successional dynamics and alternative stable states in a saline activated sludge microbial community over 9 years.</title>
        <authorList>
            <person name="Wang Y."/>
            <person name="Ye J."/>
            <person name="Ju F."/>
            <person name="Liu L."/>
            <person name="Boyd J.A."/>
            <person name="Deng Y."/>
            <person name="Parks D.H."/>
            <person name="Jiang X."/>
            <person name="Yin X."/>
            <person name="Woodcroft B.J."/>
            <person name="Tyson G.W."/>
            <person name="Hugenholtz P."/>
            <person name="Polz M.F."/>
            <person name="Zhang T."/>
        </authorList>
    </citation>
    <scope>NUCLEOTIDE SEQUENCE</scope>
    <source>
        <strain evidence="2">HKST-UBA02</strain>
    </source>
</reference>
<evidence type="ECO:0000313" key="2">
    <source>
        <dbReference type="EMBL" id="MCA9756423.1"/>
    </source>
</evidence>
<keyword evidence="1" id="KW-0732">Signal</keyword>
<reference evidence="2" key="1">
    <citation type="submission" date="2020-04" db="EMBL/GenBank/DDBJ databases">
        <authorList>
            <person name="Zhang T."/>
        </authorList>
    </citation>
    <scope>NUCLEOTIDE SEQUENCE</scope>
    <source>
        <strain evidence="2">HKST-UBA02</strain>
    </source>
</reference>
<dbReference type="Gene3D" id="2.60.40.4070">
    <property type="match status" value="1"/>
</dbReference>
<dbReference type="AlphaFoldDB" id="A0A956NEM9"/>
<dbReference type="InterPro" id="IPR026444">
    <property type="entry name" value="Secre_tail"/>
</dbReference>
<feature type="signal peptide" evidence="1">
    <location>
        <begin position="1"/>
        <end position="25"/>
    </location>
</feature>
<gene>
    <name evidence="2" type="ORF">KDA27_11530</name>
</gene>
<proteinExistence type="predicted"/>
<evidence type="ECO:0000256" key="1">
    <source>
        <dbReference type="SAM" id="SignalP"/>
    </source>
</evidence>
<organism evidence="2 3">
    <name type="scientific">Eiseniibacteriota bacterium</name>
    <dbReference type="NCBI Taxonomy" id="2212470"/>
    <lineage>
        <taxon>Bacteria</taxon>
        <taxon>Candidatus Eiseniibacteriota</taxon>
    </lineage>
</organism>
<comment type="caution">
    <text evidence="2">The sequence shown here is derived from an EMBL/GenBank/DDBJ whole genome shotgun (WGS) entry which is preliminary data.</text>
</comment>
<feature type="chain" id="PRO_5037430581" evidence="1">
    <location>
        <begin position="26"/>
        <end position="534"/>
    </location>
</feature>
<accession>A0A956NEM9</accession>
<dbReference type="EMBL" id="JAGQHS010000052">
    <property type="protein sequence ID" value="MCA9756423.1"/>
    <property type="molecule type" value="Genomic_DNA"/>
</dbReference>
<dbReference type="NCBIfam" id="TIGR04183">
    <property type="entry name" value="Por_Secre_tail"/>
    <property type="match status" value="1"/>
</dbReference>
<dbReference type="Proteomes" id="UP000739538">
    <property type="component" value="Unassembled WGS sequence"/>
</dbReference>
<protein>
    <submittedName>
        <fullName evidence="2">T9SS type A sorting domain-containing protein</fullName>
    </submittedName>
</protein>
<name>A0A956NEM9_UNCEI</name>
<sequence length="534" mass="55949">MRLTSYFGALLAFASLVLLTSPAAAELLLNDGWSDGQNAAFQGGFVAGEIGAVRLVPTEVPADLQTVDLLFGGSTGQRTVTLKIWDDSAGTTNPGALLYSGDYTLTGADNAINQIDVSGEALTITGPIRVGIEFQHSGYPSIARDDDGTIDINRNFIYTSGVWFRSNLFGLTGDWIIRATTTSGGGGGFTVGGTVTGFAGTLVLQNNGGDDLVITGNGPFTFPTSLSDGASYDVTVLSQPNGVNTVVLNGSGVINGADVTDVYVDSGAGTVLQNDGWSDGQNAAFQGGFVAGEIGAVRLVPGQPGDIEQIELLFGGSTAQQTVTLHIWDDSAEQINPGALLFSGDYLLTGADDAINVIDISAEQIQVPGPFRVGIEFQHTGYPSIARDDDGTINIDRNFIFTSNTWFRSNLFGVTGDWIIRARMAGQPAAVESVPIVSEHVYLAPTPLQSGALTVSFRSGGDGAMPHSVSIFDVTGRLVWSAAGSEFADVTGSTGDSWTWDGLDAHGREVASGVYLVRIETATQDYVKRFAVVR</sequence>
<evidence type="ECO:0000313" key="3">
    <source>
        <dbReference type="Proteomes" id="UP000739538"/>
    </source>
</evidence>